<keyword evidence="2" id="KW-1185">Reference proteome</keyword>
<name>A0A8J4TWR5_CLAMG</name>
<reference evidence="1" key="1">
    <citation type="submission" date="2020-07" db="EMBL/GenBank/DDBJ databases">
        <title>Clarias magur genome sequencing, assembly and annotation.</title>
        <authorList>
            <person name="Kushwaha B."/>
            <person name="Kumar R."/>
            <person name="Das P."/>
            <person name="Joshi C.G."/>
            <person name="Kumar D."/>
            <person name="Nagpure N.S."/>
            <person name="Pandey M."/>
            <person name="Agarwal S."/>
            <person name="Srivastava S."/>
            <person name="Singh M."/>
            <person name="Sahoo L."/>
            <person name="Jayasankar P."/>
            <person name="Meher P.K."/>
            <person name="Koringa P.G."/>
            <person name="Iquebal M.A."/>
            <person name="Das S.P."/>
            <person name="Bit A."/>
            <person name="Patnaik S."/>
            <person name="Patel N."/>
            <person name="Shah T.M."/>
            <person name="Hinsu A."/>
            <person name="Jena J.K."/>
        </authorList>
    </citation>
    <scope>NUCLEOTIDE SEQUENCE</scope>
    <source>
        <strain evidence="1">CIFAMagur01</strain>
        <tissue evidence="1">Testis</tissue>
    </source>
</reference>
<accession>A0A8J4TWR5</accession>
<dbReference type="Proteomes" id="UP000727407">
    <property type="component" value="Unassembled WGS sequence"/>
</dbReference>
<evidence type="ECO:0000313" key="1">
    <source>
        <dbReference type="EMBL" id="KAF5888672.1"/>
    </source>
</evidence>
<sequence>GTDLYTFAPDVRVDVIFLYHAQTQIRVRCSTFHGLELGAVFELNVNPKHQKPEDTIYGFVSLLLYRSVCGSKHTR</sequence>
<protein>
    <submittedName>
        <fullName evidence="1">Inactive caspase-12</fullName>
    </submittedName>
</protein>
<dbReference type="AlphaFoldDB" id="A0A8J4TWR5"/>
<comment type="caution">
    <text evidence="1">The sequence shown here is derived from an EMBL/GenBank/DDBJ whole genome shotgun (WGS) entry which is preliminary data.</text>
</comment>
<organism evidence="1 2">
    <name type="scientific">Clarias magur</name>
    <name type="common">Asian catfish</name>
    <name type="synonym">Macropteronotus magur</name>
    <dbReference type="NCBI Taxonomy" id="1594786"/>
    <lineage>
        <taxon>Eukaryota</taxon>
        <taxon>Metazoa</taxon>
        <taxon>Chordata</taxon>
        <taxon>Craniata</taxon>
        <taxon>Vertebrata</taxon>
        <taxon>Euteleostomi</taxon>
        <taxon>Actinopterygii</taxon>
        <taxon>Neopterygii</taxon>
        <taxon>Teleostei</taxon>
        <taxon>Ostariophysi</taxon>
        <taxon>Siluriformes</taxon>
        <taxon>Clariidae</taxon>
        <taxon>Clarias</taxon>
    </lineage>
</organism>
<dbReference type="EMBL" id="QNUK01000938">
    <property type="protein sequence ID" value="KAF5888672.1"/>
    <property type="molecule type" value="Genomic_DNA"/>
</dbReference>
<gene>
    <name evidence="1" type="primary">casp12</name>
    <name evidence="1" type="ORF">DAT39_021630</name>
</gene>
<feature type="non-terminal residue" evidence="1">
    <location>
        <position position="75"/>
    </location>
</feature>
<feature type="non-terminal residue" evidence="1">
    <location>
        <position position="1"/>
    </location>
</feature>
<proteinExistence type="predicted"/>
<evidence type="ECO:0000313" key="2">
    <source>
        <dbReference type="Proteomes" id="UP000727407"/>
    </source>
</evidence>